<proteinExistence type="predicted"/>
<evidence type="ECO:0000313" key="4">
    <source>
        <dbReference type="RefSeq" id="XP_019085977.1"/>
    </source>
</evidence>
<dbReference type="InterPro" id="IPR004158">
    <property type="entry name" value="DUF247_pln"/>
</dbReference>
<evidence type="ECO:0000256" key="1">
    <source>
        <dbReference type="SAM" id="Coils"/>
    </source>
</evidence>
<reference evidence="4" key="2">
    <citation type="submission" date="2025-08" db="UniProtKB">
        <authorList>
            <consortium name="RefSeq"/>
        </authorList>
    </citation>
    <scope>IDENTIFICATION</scope>
    <source>
        <tissue evidence="4">Leaf</tissue>
    </source>
</reference>
<keyword evidence="2" id="KW-1133">Transmembrane helix</keyword>
<feature type="transmembrane region" description="Helical" evidence="2">
    <location>
        <begin position="519"/>
        <end position="539"/>
    </location>
</feature>
<dbReference type="Proteomes" id="UP000694864">
    <property type="component" value="Chromosome 9"/>
</dbReference>
<dbReference type="RefSeq" id="XP_019085977.1">
    <property type="nucleotide sequence ID" value="XM_019230432.1"/>
</dbReference>
<protein>
    <submittedName>
        <fullName evidence="4">UPF0481 protein At3g47200-like</fullName>
    </submittedName>
</protein>
<feature type="coiled-coil region" evidence="1">
    <location>
        <begin position="276"/>
        <end position="349"/>
    </location>
</feature>
<name>A0ABM1QGT9_CAMSA</name>
<sequence length="543" mass="62585">MNPHEEAKGGKKDDEDAGIDVVVVELSGGSDPKLLKKSAGREKCCIFKIPERLEENNKKAYEPRVVSFGPYHHGKSHLKMIEEHKHRFLGFFMAEAKKKGVDSKDLIEAVSKLEGDIRESYSENLYNDDDLLGRKNLIEMMVLDGCFILMLFLAVAGKVRYYEIENDPIFVMPWILPAVRSDLLLLENQVPYFLLQTIFERSKIESSSGLNTFTYHFFNYSFQKPKEFWLKHQKLEANHLLDLIRKIFMPDITKEEKQGKHFLDLIRKFCILGEEKKELDAMLKKGKQELQSVLEKGKQEMDSILKKGKEEMDSMLKKANQESMLEKEKQELDSMLEEGKQISDSLEEEDPPGRPHLKMILSARKLQLKGMIKFKPRNNAETLLDIRLKGKYLEIPVLILDDFLISVFLNCVSFEQFYVYCKKHITSYVAFMGCLLKSEADAMFLSEVGILENYFGSGDEVSRFFKVVGKDVNFDIGESYLADVFEGVNKYTSRGWHVQWAGFKHTHFDSPWTALSSCAALTLVLLTIIQAFFATYGYFHPPK</sequence>
<evidence type="ECO:0000256" key="2">
    <source>
        <dbReference type="SAM" id="Phobius"/>
    </source>
</evidence>
<keyword evidence="1" id="KW-0175">Coiled coil</keyword>
<keyword evidence="3" id="KW-1185">Reference proteome</keyword>
<keyword evidence="2" id="KW-0472">Membrane</keyword>
<dbReference type="PANTHER" id="PTHR31170">
    <property type="entry name" value="BNAC04G53230D PROTEIN"/>
    <property type="match status" value="1"/>
</dbReference>
<keyword evidence="2" id="KW-0812">Transmembrane</keyword>
<dbReference type="PANTHER" id="PTHR31170:SF21">
    <property type="match status" value="1"/>
</dbReference>
<dbReference type="Pfam" id="PF03140">
    <property type="entry name" value="DUF247"/>
    <property type="match status" value="1"/>
</dbReference>
<organism evidence="3 4">
    <name type="scientific">Camelina sativa</name>
    <name type="common">False flax</name>
    <name type="synonym">Myagrum sativum</name>
    <dbReference type="NCBI Taxonomy" id="90675"/>
    <lineage>
        <taxon>Eukaryota</taxon>
        <taxon>Viridiplantae</taxon>
        <taxon>Streptophyta</taxon>
        <taxon>Embryophyta</taxon>
        <taxon>Tracheophyta</taxon>
        <taxon>Spermatophyta</taxon>
        <taxon>Magnoliopsida</taxon>
        <taxon>eudicotyledons</taxon>
        <taxon>Gunneridae</taxon>
        <taxon>Pentapetalae</taxon>
        <taxon>rosids</taxon>
        <taxon>malvids</taxon>
        <taxon>Brassicales</taxon>
        <taxon>Brassicaceae</taxon>
        <taxon>Camelineae</taxon>
        <taxon>Camelina</taxon>
    </lineage>
</organism>
<dbReference type="GeneID" id="104710932"/>
<accession>A0ABM1QGT9</accession>
<evidence type="ECO:0000313" key="3">
    <source>
        <dbReference type="Proteomes" id="UP000694864"/>
    </source>
</evidence>
<reference evidence="3" key="1">
    <citation type="journal article" date="2014" name="Nat. Commun.">
        <title>The emerging biofuel crop Camelina sativa retains a highly undifferentiated hexaploid genome structure.</title>
        <authorList>
            <person name="Kagale S."/>
            <person name="Koh C."/>
            <person name="Nixon J."/>
            <person name="Bollina V."/>
            <person name="Clarke W.E."/>
            <person name="Tuteja R."/>
            <person name="Spillane C."/>
            <person name="Robinson S.J."/>
            <person name="Links M.G."/>
            <person name="Clarke C."/>
            <person name="Higgins E.E."/>
            <person name="Huebert T."/>
            <person name="Sharpe A.G."/>
            <person name="Parkin I.A."/>
        </authorList>
    </citation>
    <scope>NUCLEOTIDE SEQUENCE [LARGE SCALE GENOMIC DNA]</scope>
    <source>
        <strain evidence="3">cv. DH55</strain>
    </source>
</reference>
<gene>
    <name evidence="4" type="primary">LOC104710932</name>
</gene>